<feature type="transmembrane region" description="Helical" evidence="7">
    <location>
        <begin position="412"/>
        <end position="438"/>
    </location>
</feature>
<evidence type="ECO:0000256" key="5">
    <source>
        <dbReference type="ARBA" id="ARBA00023136"/>
    </source>
</evidence>
<dbReference type="InterPro" id="IPR050250">
    <property type="entry name" value="Macrolide_Exporter_MacB"/>
</dbReference>
<dbReference type="InterPro" id="IPR003838">
    <property type="entry name" value="ABC3_permease_C"/>
</dbReference>
<evidence type="ECO:0000256" key="4">
    <source>
        <dbReference type="ARBA" id="ARBA00022989"/>
    </source>
</evidence>
<feature type="domain" description="ABC3 transporter permease C-terminal" evidence="8">
    <location>
        <begin position="840"/>
        <end position="953"/>
    </location>
</feature>
<sequence length="967" mass="101261">MNIFTRFSLRSLFGNRTRTIVSIIGIALSCALVCAVLTSVVSMSNMLYERTAADEGSWQVEAANIPADAHRALEGDGRVAAQLDVAELGAIQMGDDNAADYGSYLFAKTWPVNPEGEHLVTGPEITAGRAPEAPGEIALPHYLEGVELATCGLSVRNADSASAIELGSTVTAELGERTLRYLEDDGGLTTAGTSLRGTYFQEDTVEETFDADLGEVSGTVVGFYRSYGFSSTRALQGNSVYVYPSGDEVEGALADASDATCVYSILTVHNPQDALTIADELSSDIDPQAGGVATHSSLLRWQGVTGSSEVWNTLYMIAGVLAVVIAVAGVSLVYNSFAISVAERTRQFGLLASLGASKRQLRRTVLTEALLLSAVGIPIGLVLGLIGCLAVFQLTGSGLAAMFDVDAYGIQVSVTVSPAVLGISAGVALATVLVSAWIPALRASRVSAVDAIRQTRDIHLTRRARRALARAGKSTAEGGTVRLRGLSARLFGISGFIAHRNLTRATSKGRVTVAALAVSVALLIISGVIGSVMDYASGTAIDAADGTDLQVRIDATTAEGSTGAIVREDGKVDNVALADALARLYDAADGLEGTTRAGYHASYVADTIVPASMVSDGSDHFFGTLLADGSWSGPIYVDFIDTASWESYVDGLGLSREEFCDPARPPAIALNEYTLNEGGTYGSYSPLSGTGTVETVSFAPLEGMYVGGVVSDASGQPSVWYNAPDGSERFVPLDEGITERQEIAVGALADTAPTGISTRSGTLHILLPVSAMAANETLGFADAQMNFDAGGSAETAADAQDALELVATDFPELDCTYTNYADTKMQNRMMSDTVQTFIYCFTVICGLIAVANVFNTLTNSLILRRREFAVLKSIGMGESAFRRMIAYECASYALRGFAIGLALAAIAAAFLTQAMTYSFTTFTLEPPIAEAAAAAGIVLAVIMVSAAYALRRSHAANVVEALRDDAI</sequence>
<feature type="transmembrane region" description="Helical" evidence="7">
    <location>
        <begin position="892"/>
        <end position="911"/>
    </location>
</feature>
<dbReference type="PANTHER" id="PTHR30572">
    <property type="entry name" value="MEMBRANE COMPONENT OF TRANSPORTER-RELATED"/>
    <property type="match status" value="1"/>
</dbReference>
<organism evidence="9 10">
    <name type="scientific">Collinsella ihumii</name>
    <dbReference type="NCBI Taxonomy" id="1720204"/>
    <lineage>
        <taxon>Bacteria</taxon>
        <taxon>Bacillati</taxon>
        <taxon>Actinomycetota</taxon>
        <taxon>Coriobacteriia</taxon>
        <taxon>Coriobacteriales</taxon>
        <taxon>Coriobacteriaceae</taxon>
        <taxon>Collinsella</taxon>
    </lineage>
</organism>
<proteinExistence type="inferred from homology"/>
<dbReference type="EMBL" id="DYVF01000003">
    <property type="protein sequence ID" value="HJG29864.1"/>
    <property type="molecule type" value="Genomic_DNA"/>
</dbReference>
<evidence type="ECO:0000256" key="6">
    <source>
        <dbReference type="ARBA" id="ARBA00038076"/>
    </source>
</evidence>
<keyword evidence="3 7" id="KW-0812">Transmembrane</keyword>
<feature type="transmembrane region" description="Helical" evidence="7">
    <location>
        <begin position="20"/>
        <end position="41"/>
    </location>
</feature>
<evidence type="ECO:0000259" key="8">
    <source>
        <dbReference type="Pfam" id="PF02687"/>
    </source>
</evidence>
<feature type="transmembrane region" description="Helical" evidence="7">
    <location>
        <begin position="314"/>
        <end position="337"/>
    </location>
</feature>
<reference evidence="9" key="1">
    <citation type="journal article" date="2021" name="PeerJ">
        <title>Extensive microbial diversity within the chicken gut microbiome revealed by metagenomics and culture.</title>
        <authorList>
            <person name="Gilroy R."/>
            <person name="Ravi A."/>
            <person name="Getino M."/>
            <person name="Pursley I."/>
            <person name="Horton D.L."/>
            <person name="Alikhan N.F."/>
            <person name="Baker D."/>
            <person name="Gharbi K."/>
            <person name="Hall N."/>
            <person name="Watson M."/>
            <person name="Adriaenssens E.M."/>
            <person name="Foster-Nyarko E."/>
            <person name="Jarju S."/>
            <person name="Secka A."/>
            <person name="Antonio M."/>
            <person name="Oren A."/>
            <person name="Chaudhuri R.R."/>
            <person name="La Ragione R."/>
            <person name="Hildebrand F."/>
            <person name="Pallen M.J."/>
        </authorList>
    </citation>
    <scope>NUCLEOTIDE SEQUENCE</scope>
    <source>
        <strain evidence="9">ChiGjej2B2-7701</strain>
    </source>
</reference>
<accession>A0A921IMA3</accession>
<protein>
    <submittedName>
        <fullName evidence="9">ABC transporter permease</fullName>
    </submittedName>
</protein>
<evidence type="ECO:0000256" key="2">
    <source>
        <dbReference type="ARBA" id="ARBA00022475"/>
    </source>
</evidence>
<dbReference type="PROSITE" id="PS51257">
    <property type="entry name" value="PROKAR_LIPOPROTEIN"/>
    <property type="match status" value="1"/>
</dbReference>
<reference evidence="9" key="2">
    <citation type="submission" date="2021-09" db="EMBL/GenBank/DDBJ databases">
        <authorList>
            <person name="Gilroy R."/>
        </authorList>
    </citation>
    <scope>NUCLEOTIDE SEQUENCE</scope>
    <source>
        <strain evidence="9">ChiGjej2B2-7701</strain>
    </source>
</reference>
<evidence type="ECO:0000256" key="1">
    <source>
        <dbReference type="ARBA" id="ARBA00004651"/>
    </source>
</evidence>
<dbReference type="GO" id="GO:0022857">
    <property type="term" value="F:transmembrane transporter activity"/>
    <property type="evidence" value="ECO:0007669"/>
    <property type="project" value="TreeGrafter"/>
</dbReference>
<evidence type="ECO:0000313" key="10">
    <source>
        <dbReference type="Proteomes" id="UP000746751"/>
    </source>
</evidence>
<dbReference type="Pfam" id="PF02687">
    <property type="entry name" value="FtsX"/>
    <property type="match status" value="2"/>
</dbReference>
<comment type="similarity">
    <text evidence="6">Belongs to the ABC-4 integral membrane protein family.</text>
</comment>
<keyword evidence="2" id="KW-1003">Cell membrane</keyword>
<dbReference type="AlphaFoldDB" id="A0A921IMA3"/>
<feature type="transmembrane region" description="Helical" evidence="7">
    <location>
        <begin position="931"/>
        <end position="950"/>
    </location>
</feature>
<feature type="domain" description="ABC3 transporter permease C-terminal" evidence="8">
    <location>
        <begin position="320"/>
        <end position="447"/>
    </location>
</feature>
<name>A0A921IMA3_9ACTN</name>
<dbReference type="Proteomes" id="UP000746751">
    <property type="component" value="Unassembled WGS sequence"/>
</dbReference>
<feature type="transmembrane region" description="Helical" evidence="7">
    <location>
        <begin position="836"/>
        <end position="857"/>
    </location>
</feature>
<comment type="subcellular location">
    <subcellularLocation>
        <location evidence="1">Cell membrane</location>
        <topology evidence="1">Multi-pass membrane protein</topology>
    </subcellularLocation>
</comment>
<keyword evidence="5 7" id="KW-0472">Membrane</keyword>
<feature type="transmembrane region" description="Helical" evidence="7">
    <location>
        <begin position="369"/>
        <end position="392"/>
    </location>
</feature>
<dbReference type="GO" id="GO:0005886">
    <property type="term" value="C:plasma membrane"/>
    <property type="evidence" value="ECO:0007669"/>
    <property type="project" value="UniProtKB-SubCell"/>
</dbReference>
<comment type="caution">
    <text evidence="9">The sequence shown here is derived from an EMBL/GenBank/DDBJ whole genome shotgun (WGS) entry which is preliminary data.</text>
</comment>
<evidence type="ECO:0000256" key="7">
    <source>
        <dbReference type="SAM" id="Phobius"/>
    </source>
</evidence>
<dbReference type="PANTHER" id="PTHR30572:SF4">
    <property type="entry name" value="ABC TRANSPORTER PERMEASE YTRF"/>
    <property type="match status" value="1"/>
</dbReference>
<feature type="transmembrane region" description="Helical" evidence="7">
    <location>
        <begin position="511"/>
        <end position="533"/>
    </location>
</feature>
<evidence type="ECO:0000256" key="3">
    <source>
        <dbReference type="ARBA" id="ARBA00022692"/>
    </source>
</evidence>
<gene>
    <name evidence="9" type="ORF">K8U80_00535</name>
</gene>
<keyword evidence="4 7" id="KW-1133">Transmembrane helix</keyword>
<evidence type="ECO:0000313" key="9">
    <source>
        <dbReference type="EMBL" id="HJG29864.1"/>
    </source>
</evidence>